<dbReference type="InterPro" id="IPR017138">
    <property type="entry name" value="Asp_Glu_LeuTrfase"/>
</dbReference>
<keyword evidence="2 4" id="KW-0808">Transferase</keyword>
<evidence type="ECO:0000313" key="7">
    <source>
        <dbReference type="EMBL" id="SQH76340.1"/>
    </source>
</evidence>
<comment type="function">
    <text evidence="4">Functions in the N-end rule pathway of protein degradation where it conjugates Leu from its aminoacyl-tRNA to the N-termini of proteins containing an N-terminal aspartate or glutamate.</text>
</comment>
<dbReference type="InterPro" id="IPR030700">
    <property type="entry name" value="N-end_Aminoacyl_Trfase"/>
</dbReference>
<dbReference type="KEGG" id="sbk:SHEWBE_2377"/>
<dbReference type="NCBIfam" id="NF002345">
    <property type="entry name" value="PRK01305.2-2"/>
    <property type="match status" value="1"/>
</dbReference>
<evidence type="ECO:0000259" key="6">
    <source>
        <dbReference type="Pfam" id="PF04377"/>
    </source>
</evidence>
<proteinExistence type="inferred from homology"/>
<dbReference type="PIRSF" id="PIRSF037208">
    <property type="entry name" value="ATE_pro_prd"/>
    <property type="match status" value="1"/>
</dbReference>
<dbReference type="InterPro" id="IPR016181">
    <property type="entry name" value="Acyl_CoA_acyltransferase"/>
</dbReference>
<dbReference type="Pfam" id="PF04376">
    <property type="entry name" value="ATE_N"/>
    <property type="match status" value="1"/>
</dbReference>
<accession>A0A330M5M7</accession>
<dbReference type="NCBIfam" id="NF002342">
    <property type="entry name" value="PRK01305.1-3"/>
    <property type="match status" value="1"/>
</dbReference>
<dbReference type="NCBIfam" id="NF002347">
    <property type="entry name" value="PRK01305.2-4"/>
    <property type="match status" value="1"/>
</dbReference>
<feature type="domain" description="N-end aminoacyl transferase N-terminal" evidence="5">
    <location>
        <begin position="17"/>
        <end position="85"/>
    </location>
</feature>
<dbReference type="EMBL" id="LS483452">
    <property type="protein sequence ID" value="SQH76340.1"/>
    <property type="molecule type" value="Genomic_DNA"/>
</dbReference>
<evidence type="ECO:0000256" key="2">
    <source>
        <dbReference type="ARBA" id="ARBA00022679"/>
    </source>
</evidence>
<evidence type="ECO:0000259" key="5">
    <source>
        <dbReference type="Pfam" id="PF04376"/>
    </source>
</evidence>
<dbReference type="NCBIfam" id="NF002341">
    <property type="entry name" value="PRK01305.1-1"/>
    <property type="match status" value="1"/>
</dbReference>
<dbReference type="PANTHER" id="PTHR21367">
    <property type="entry name" value="ARGININE-TRNA-PROTEIN TRANSFERASE 1"/>
    <property type="match status" value="1"/>
</dbReference>
<dbReference type="EC" id="2.3.2.29" evidence="4"/>
<sequence length="237" mass="27368">MSSKSQQISVGVTKTFPCSYLDTQMEQLLLLQEESIDINLFEQLLSLGFRRSGGTIYKPQCPHCNACLPIRIPSATFTPSRRQKRTLKNNRDLVWKIIGKQAEYHYTLYETYINQRHSDGPMYPASKEQYQHFIGSGWLDPVFIELWIADKLVGVAVTDILPHSLSAIYSFFAPEEHKRSLGSLLILLQCRLAKLMGKDFVYLGYQIDGSRKMNYKRDYTPYQILTRSGWLQTPNDK</sequence>
<dbReference type="AlphaFoldDB" id="A0A330M5M7"/>
<reference evidence="8" key="1">
    <citation type="submission" date="2018-06" db="EMBL/GenBank/DDBJ databases">
        <authorList>
            <person name="Cea G.-C."/>
            <person name="William W."/>
        </authorList>
    </citation>
    <scope>NUCLEOTIDE SEQUENCE [LARGE SCALE GENOMIC DNA]</scope>
    <source>
        <strain evidence="8">DB21MT-2</strain>
    </source>
</reference>
<dbReference type="GO" id="GO:0071596">
    <property type="term" value="P:ubiquitin-dependent protein catabolic process via the N-end rule pathway"/>
    <property type="evidence" value="ECO:0007669"/>
    <property type="project" value="InterPro"/>
</dbReference>
<dbReference type="PANTHER" id="PTHR21367:SF1">
    <property type="entry name" value="ARGINYL-TRNA--PROTEIN TRANSFERASE 1"/>
    <property type="match status" value="1"/>
</dbReference>
<dbReference type="Proteomes" id="UP000250123">
    <property type="component" value="Chromosome SHEWBE"/>
</dbReference>
<gene>
    <name evidence="4 7" type="primary">bpt</name>
    <name evidence="7" type="ORF">SHEWBE_2377</name>
</gene>
<dbReference type="Pfam" id="PF04377">
    <property type="entry name" value="ATE_C"/>
    <property type="match status" value="1"/>
</dbReference>
<dbReference type="OrthoDB" id="9782022at2"/>
<evidence type="ECO:0000256" key="1">
    <source>
        <dbReference type="ARBA" id="ARBA00022490"/>
    </source>
</evidence>
<dbReference type="RefSeq" id="WP_112352555.1">
    <property type="nucleotide sequence ID" value="NZ_LS483452.1"/>
</dbReference>
<dbReference type="GO" id="GO:0008914">
    <property type="term" value="F:leucyl-tRNA--protein transferase activity"/>
    <property type="evidence" value="ECO:0007669"/>
    <property type="project" value="UniProtKB-UniRule"/>
</dbReference>
<evidence type="ECO:0000313" key="8">
    <source>
        <dbReference type="Proteomes" id="UP000250123"/>
    </source>
</evidence>
<dbReference type="InterPro" id="IPR007471">
    <property type="entry name" value="N-end_Aminoacyl_Trfase_N"/>
</dbReference>
<dbReference type="HAMAP" id="MF_00689">
    <property type="entry name" value="Bpt"/>
    <property type="match status" value="1"/>
</dbReference>
<evidence type="ECO:0000256" key="3">
    <source>
        <dbReference type="ARBA" id="ARBA00023315"/>
    </source>
</evidence>
<dbReference type="GO" id="GO:0005737">
    <property type="term" value="C:cytoplasm"/>
    <property type="evidence" value="ECO:0007669"/>
    <property type="project" value="UniProtKB-SubCell"/>
</dbReference>
<protein>
    <recommendedName>
        <fullName evidence="4">Aspartate/glutamate leucyltransferase</fullName>
        <ecNumber evidence="4">2.3.2.29</ecNumber>
    </recommendedName>
</protein>
<comment type="catalytic activity">
    <reaction evidence="4">
        <text>N-terminal L-glutamyl-[protein] + L-leucyl-tRNA(Leu) = N-terminal L-leucyl-L-glutamyl-[protein] + tRNA(Leu) + H(+)</text>
        <dbReference type="Rhea" id="RHEA:50412"/>
        <dbReference type="Rhea" id="RHEA-COMP:9613"/>
        <dbReference type="Rhea" id="RHEA-COMP:9622"/>
        <dbReference type="Rhea" id="RHEA-COMP:12664"/>
        <dbReference type="Rhea" id="RHEA-COMP:12668"/>
        <dbReference type="ChEBI" id="CHEBI:15378"/>
        <dbReference type="ChEBI" id="CHEBI:64721"/>
        <dbReference type="ChEBI" id="CHEBI:78442"/>
        <dbReference type="ChEBI" id="CHEBI:78494"/>
        <dbReference type="ChEBI" id="CHEBI:133041"/>
        <dbReference type="EC" id="2.3.2.29"/>
    </reaction>
</comment>
<keyword evidence="1 4" id="KW-0963">Cytoplasm</keyword>
<comment type="similarity">
    <text evidence="4">Belongs to the R-transferase family. Bpt subfamily.</text>
</comment>
<comment type="subcellular location">
    <subcellularLocation>
        <location evidence="4">Cytoplasm</location>
    </subcellularLocation>
</comment>
<name>A0A330M5M7_9GAMM</name>
<dbReference type="InterPro" id="IPR007472">
    <property type="entry name" value="N-end_Aminoacyl_Trfase_C"/>
</dbReference>
<feature type="domain" description="N-end rule aminoacyl transferase C-terminal" evidence="6">
    <location>
        <begin position="105"/>
        <end position="225"/>
    </location>
</feature>
<comment type="catalytic activity">
    <reaction evidence="4">
        <text>N-terminal L-aspartyl-[protein] + L-leucyl-tRNA(Leu) = N-terminal L-leucyl-L-aspartyl-[protein] + tRNA(Leu) + H(+)</text>
        <dbReference type="Rhea" id="RHEA:50420"/>
        <dbReference type="Rhea" id="RHEA-COMP:9613"/>
        <dbReference type="Rhea" id="RHEA-COMP:9622"/>
        <dbReference type="Rhea" id="RHEA-COMP:12669"/>
        <dbReference type="Rhea" id="RHEA-COMP:12674"/>
        <dbReference type="ChEBI" id="CHEBI:15378"/>
        <dbReference type="ChEBI" id="CHEBI:64720"/>
        <dbReference type="ChEBI" id="CHEBI:78442"/>
        <dbReference type="ChEBI" id="CHEBI:78494"/>
        <dbReference type="ChEBI" id="CHEBI:133042"/>
        <dbReference type="EC" id="2.3.2.29"/>
    </reaction>
</comment>
<keyword evidence="3 4" id="KW-0012">Acyltransferase</keyword>
<evidence type="ECO:0000256" key="4">
    <source>
        <dbReference type="HAMAP-Rule" id="MF_00689"/>
    </source>
</evidence>
<dbReference type="GO" id="GO:0004057">
    <property type="term" value="F:arginyl-tRNA--protein transferase activity"/>
    <property type="evidence" value="ECO:0007669"/>
    <property type="project" value="InterPro"/>
</dbReference>
<dbReference type="SUPFAM" id="SSF55729">
    <property type="entry name" value="Acyl-CoA N-acyltransferases (Nat)"/>
    <property type="match status" value="1"/>
</dbReference>
<organism evidence="7 8">
    <name type="scientific">Shewanella benthica</name>
    <dbReference type="NCBI Taxonomy" id="43661"/>
    <lineage>
        <taxon>Bacteria</taxon>
        <taxon>Pseudomonadati</taxon>
        <taxon>Pseudomonadota</taxon>
        <taxon>Gammaproteobacteria</taxon>
        <taxon>Alteromonadales</taxon>
        <taxon>Shewanellaceae</taxon>
        <taxon>Shewanella</taxon>
    </lineage>
</organism>
<dbReference type="NCBIfam" id="NF002346">
    <property type="entry name" value="PRK01305.2-3"/>
    <property type="match status" value="1"/>
</dbReference>